<dbReference type="GO" id="GO:0015421">
    <property type="term" value="F:ABC-type oligopeptide transporter activity"/>
    <property type="evidence" value="ECO:0007669"/>
    <property type="project" value="TreeGrafter"/>
</dbReference>
<dbReference type="AlphaFoldDB" id="X1UPT7"/>
<evidence type="ECO:0000313" key="7">
    <source>
        <dbReference type="EMBL" id="GAJ01921.1"/>
    </source>
</evidence>
<name>X1UPT7_9ZZZZ</name>
<feature type="non-terminal residue" evidence="7">
    <location>
        <position position="216"/>
    </location>
</feature>
<dbReference type="InterPro" id="IPR036640">
    <property type="entry name" value="ABC1_TM_sf"/>
</dbReference>
<dbReference type="PANTHER" id="PTHR43394:SF1">
    <property type="entry name" value="ATP-BINDING CASSETTE SUB-FAMILY B MEMBER 10, MITOCHONDRIAL"/>
    <property type="match status" value="1"/>
</dbReference>
<feature type="domain" description="ABC transmembrane type-1" evidence="6">
    <location>
        <begin position="1"/>
        <end position="216"/>
    </location>
</feature>
<reference evidence="7" key="1">
    <citation type="journal article" date="2014" name="Front. Microbiol.">
        <title>High frequency of phylogenetically diverse reductive dehalogenase-homologous genes in deep subseafloor sedimentary metagenomes.</title>
        <authorList>
            <person name="Kawai M."/>
            <person name="Futagami T."/>
            <person name="Toyoda A."/>
            <person name="Takaki Y."/>
            <person name="Nishi S."/>
            <person name="Hori S."/>
            <person name="Arai W."/>
            <person name="Tsubouchi T."/>
            <person name="Morono Y."/>
            <person name="Uchiyama I."/>
            <person name="Ito T."/>
            <person name="Fujiyama A."/>
            <person name="Inagaki F."/>
            <person name="Takami H."/>
        </authorList>
    </citation>
    <scope>NUCLEOTIDE SEQUENCE</scope>
    <source>
        <strain evidence="7">Expedition CK06-06</strain>
    </source>
</reference>
<dbReference type="PROSITE" id="PS50929">
    <property type="entry name" value="ABC_TM1F"/>
    <property type="match status" value="1"/>
</dbReference>
<proteinExistence type="predicted"/>
<evidence type="ECO:0000256" key="3">
    <source>
        <dbReference type="ARBA" id="ARBA00022989"/>
    </source>
</evidence>
<keyword evidence="3 5" id="KW-1133">Transmembrane helix</keyword>
<dbReference type="CDD" id="cd18545">
    <property type="entry name" value="ABC_6TM_YknV_like"/>
    <property type="match status" value="1"/>
</dbReference>
<keyword evidence="4 5" id="KW-0472">Membrane</keyword>
<dbReference type="EMBL" id="BARW01017443">
    <property type="protein sequence ID" value="GAJ01921.1"/>
    <property type="molecule type" value="Genomic_DNA"/>
</dbReference>
<evidence type="ECO:0000256" key="2">
    <source>
        <dbReference type="ARBA" id="ARBA00022692"/>
    </source>
</evidence>
<dbReference type="InterPro" id="IPR039421">
    <property type="entry name" value="Type_1_exporter"/>
</dbReference>
<gene>
    <name evidence="7" type="ORF">S12H4_30136</name>
</gene>
<evidence type="ECO:0000256" key="5">
    <source>
        <dbReference type="SAM" id="Phobius"/>
    </source>
</evidence>
<dbReference type="GO" id="GO:0016020">
    <property type="term" value="C:membrane"/>
    <property type="evidence" value="ECO:0007669"/>
    <property type="project" value="UniProtKB-SubCell"/>
</dbReference>
<feature type="transmembrane region" description="Helical" evidence="5">
    <location>
        <begin position="84"/>
        <end position="102"/>
    </location>
</feature>
<sequence length="216" mass="24326">METIFLSYAGQAVLFRMRTEMFDHLQQLSLRFFDNHKVGRLMSRVQNDVHQVQELLTSGILDILTSALTLVGITIVMIMMNTRLALLTLTVVPVLGIVVFIWQKYARRAFIKVRRAIATVNAQLQEGISGVRVTQSLSREEVNFKQFDTVNKAHLDANVNAVRLQAVMMPIVQILTGIAFSLVIVFGGYQVLAGEMGPGVLIAFLLYIQRFFNPVR</sequence>
<evidence type="ECO:0000259" key="6">
    <source>
        <dbReference type="PROSITE" id="PS50929"/>
    </source>
</evidence>
<dbReference type="PANTHER" id="PTHR43394">
    <property type="entry name" value="ATP-DEPENDENT PERMEASE MDL1, MITOCHONDRIAL"/>
    <property type="match status" value="1"/>
</dbReference>
<comment type="caution">
    <text evidence="7">The sequence shown here is derived from an EMBL/GenBank/DDBJ whole genome shotgun (WGS) entry which is preliminary data.</text>
</comment>
<dbReference type="Gene3D" id="1.20.1560.10">
    <property type="entry name" value="ABC transporter type 1, transmembrane domain"/>
    <property type="match status" value="1"/>
</dbReference>
<dbReference type="InterPro" id="IPR011527">
    <property type="entry name" value="ABC1_TM_dom"/>
</dbReference>
<dbReference type="Pfam" id="PF00664">
    <property type="entry name" value="ABC_membrane"/>
    <property type="match status" value="1"/>
</dbReference>
<feature type="transmembrane region" description="Helical" evidence="5">
    <location>
        <begin position="196"/>
        <end position="212"/>
    </location>
</feature>
<protein>
    <recommendedName>
        <fullName evidence="6">ABC transmembrane type-1 domain-containing protein</fullName>
    </recommendedName>
</protein>
<dbReference type="SUPFAM" id="SSF90123">
    <property type="entry name" value="ABC transporter transmembrane region"/>
    <property type="match status" value="1"/>
</dbReference>
<accession>X1UPT7</accession>
<evidence type="ECO:0000256" key="1">
    <source>
        <dbReference type="ARBA" id="ARBA00004141"/>
    </source>
</evidence>
<feature type="transmembrane region" description="Helical" evidence="5">
    <location>
        <begin position="60"/>
        <end position="78"/>
    </location>
</feature>
<evidence type="ECO:0000256" key="4">
    <source>
        <dbReference type="ARBA" id="ARBA00023136"/>
    </source>
</evidence>
<organism evidence="7">
    <name type="scientific">marine sediment metagenome</name>
    <dbReference type="NCBI Taxonomy" id="412755"/>
    <lineage>
        <taxon>unclassified sequences</taxon>
        <taxon>metagenomes</taxon>
        <taxon>ecological metagenomes</taxon>
    </lineage>
</organism>
<comment type="subcellular location">
    <subcellularLocation>
        <location evidence="1">Membrane</location>
        <topology evidence="1">Multi-pass membrane protein</topology>
    </subcellularLocation>
</comment>
<feature type="transmembrane region" description="Helical" evidence="5">
    <location>
        <begin position="171"/>
        <end position="190"/>
    </location>
</feature>
<keyword evidence="2 5" id="KW-0812">Transmembrane</keyword>
<dbReference type="GO" id="GO:0005524">
    <property type="term" value="F:ATP binding"/>
    <property type="evidence" value="ECO:0007669"/>
    <property type="project" value="InterPro"/>
</dbReference>